<sequence>MRRVLQTHPWYTAAVLGTISLVITWMVFGLDKRSSKNQQLVLTLNYYKGSDTAFKFDLCDIIDCGGNPLGWKSWEVYLCMSPNLNRCYAACGNGWCPQCQLCPSWDTVTHYTGAGWTPTHSHLPRARVNKISFSRLHSHTDNPLILSLHDVHKSVHDGNPYRMYIVLGVEASGGDPLRVILIKLLTPPKNNSDSSPEIKDSGFLDEQNGNVITFDYSKLTPADVLMLATGYTGTNLWLDWLTATVREHHMSNCVACAAGRPKMYTEPAPLIQSVDWGFNCMLSMTKMKQPSRCENLTALFPPVNNRTRMVPAIPVKDNYVCFNLTKGNVRVGQIDASWCKTTLPGHLIGTWARDGLFYLCGGSKLFARLEPTMRGVCAMVRLRAHVIMMGEKQPVEDSMFSRKKRSAFDLQANSPTYIDSIGVPRGVPDRYKLADQVAAGFESLLLFVTPNKNVDRINYIHYNTLVLTNLTRDAVEGLAGQLAPTSLMTVQNRIAIDMILAEKGGVCAIFGDLCCVFVPNHTSPDGKVTKALEGLKALSKTMHEQSGVTNPLDQWFTNMFGKYKGIIISLLISAATFLALLITCGCCCVPCLRSLAVRCITSTIEKGSSSDGHPPAYQMFSQRRERTVKFQISRV</sequence>
<evidence type="ECO:0000313" key="3">
    <source>
        <dbReference type="Proteomes" id="UP000261480"/>
    </source>
</evidence>
<keyword evidence="1" id="KW-0812">Transmembrane</keyword>
<dbReference type="Ensembl" id="ENSPMET00000017170.1">
    <property type="protein sequence ID" value="ENSPMEP00000027701.1"/>
    <property type="gene ID" value="ENSPMEG00000000241.1"/>
</dbReference>
<dbReference type="AlphaFoldDB" id="A0A3B3YK10"/>
<reference evidence="2" key="1">
    <citation type="submission" date="2025-08" db="UniProtKB">
        <authorList>
            <consortium name="Ensembl"/>
        </authorList>
    </citation>
    <scope>IDENTIFICATION</scope>
</reference>
<dbReference type="PANTHER" id="PTHR10424">
    <property type="entry name" value="VIRAL ENVELOPE PROTEIN"/>
    <property type="match status" value="1"/>
</dbReference>
<evidence type="ECO:0000313" key="2">
    <source>
        <dbReference type="Ensembl" id="ENSPMEP00000027701.1"/>
    </source>
</evidence>
<name>A0A3B3YK10_9TELE</name>
<keyword evidence="3" id="KW-1185">Reference proteome</keyword>
<proteinExistence type="predicted"/>
<feature type="transmembrane region" description="Helical" evidence="1">
    <location>
        <begin position="12"/>
        <end position="30"/>
    </location>
</feature>
<organism evidence="2 3">
    <name type="scientific">Poecilia mexicana</name>
    <dbReference type="NCBI Taxonomy" id="48701"/>
    <lineage>
        <taxon>Eukaryota</taxon>
        <taxon>Metazoa</taxon>
        <taxon>Chordata</taxon>
        <taxon>Craniata</taxon>
        <taxon>Vertebrata</taxon>
        <taxon>Euteleostomi</taxon>
        <taxon>Actinopterygii</taxon>
        <taxon>Neopterygii</taxon>
        <taxon>Teleostei</taxon>
        <taxon>Neoteleostei</taxon>
        <taxon>Acanthomorphata</taxon>
        <taxon>Ovalentaria</taxon>
        <taxon>Atherinomorphae</taxon>
        <taxon>Cyprinodontiformes</taxon>
        <taxon>Poeciliidae</taxon>
        <taxon>Poeciliinae</taxon>
        <taxon>Poecilia</taxon>
    </lineage>
</organism>
<dbReference type="STRING" id="48701.ENSPMEP00000027701"/>
<dbReference type="PANTHER" id="PTHR10424:SF80">
    <property type="entry name" value="ENVELOPE GLYCOPROTEIN"/>
    <property type="match status" value="1"/>
</dbReference>
<dbReference type="Gene3D" id="1.10.287.210">
    <property type="match status" value="1"/>
</dbReference>
<dbReference type="InterPro" id="IPR018154">
    <property type="entry name" value="TLV/ENV_coat_polyprotein"/>
</dbReference>
<dbReference type="SUPFAM" id="SSF58069">
    <property type="entry name" value="Virus ectodomain"/>
    <property type="match status" value="1"/>
</dbReference>
<accession>A0A3B3YK10</accession>
<evidence type="ECO:0000256" key="1">
    <source>
        <dbReference type="SAM" id="Phobius"/>
    </source>
</evidence>
<protein>
    <submittedName>
        <fullName evidence="2">Uncharacterized protein</fullName>
    </submittedName>
</protein>
<reference evidence="2" key="2">
    <citation type="submission" date="2025-09" db="UniProtKB">
        <authorList>
            <consortium name="Ensembl"/>
        </authorList>
    </citation>
    <scope>IDENTIFICATION</scope>
</reference>
<feature type="transmembrane region" description="Helical" evidence="1">
    <location>
        <begin position="565"/>
        <end position="583"/>
    </location>
</feature>
<keyword evidence="1" id="KW-0472">Membrane</keyword>
<dbReference type="Proteomes" id="UP000261480">
    <property type="component" value="Unplaced"/>
</dbReference>
<keyword evidence="1" id="KW-1133">Transmembrane helix</keyword>